<dbReference type="Pfam" id="PF20434">
    <property type="entry name" value="BD-FAE"/>
    <property type="match status" value="1"/>
</dbReference>
<dbReference type="InterPro" id="IPR050300">
    <property type="entry name" value="GDXG_lipolytic_enzyme"/>
</dbReference>
<dbReference type="PANTHER" id="PTHR48081">
    <property type="entry name" value="AB HYDROLASE SUPERFAMILY PROTEIN C4A8.06C"/>
    <property type="match status" value="1"/>
</dbReference>
<dbReference type="EMBL" id="SMRP01000018">
    <property type="protein sequence ID" value="TDG20041.1"/>
    <property type="molecule type" value="Genomic_DNA"/>
</dbReference>
<evidence type="ECO:0000313" key="3">
    <source>
        <dbReference type="EMBL" id="TDG20041.1"/>
    </source>
</evidence>
<organism evidence="3 4">
    <name type="scientific">Paraburkholderia silviterrae</name>
    <dbReference type="NCBI Taxonomy" id="2528715"/>
    <lineage>
        <taxon>Bacteria</taxon>
        <taxon>Pseudomonadati</taxon>
        <taxon>Pseudomonadota</taxon>
        <taxon>Betaproteobacteria</taxon>
        <taxon>Burkholderiales</taxon>
        <taxon>Burkholderiaceae</taxon>
        <taxon>Paraburkholderia</taxon>
    </lineage>
</organism>
<keyword evidence="1 3" id="KW-0378">Hydrolase</keyword>
<proteinExistence type="predicted"/>
<keyword evidence="4" id="KW-1185">Reference proteome</keyword>
<protein>
    <submittedName>
        <fullName evidence="3">Alpha/beta hydrolase</fullName>
    </submittedName>
</protein>
<accession>A0A4R5M341</accession>
<dbReference type="InterPro" id="IPR029058">
    <property type="entry name" value="AB_hydrolase_fold"/>
</dbReference>
<dbReference type="SUPFAM" id="SSF53474">
    <property type="entry name" value="alpha/beta-Hydrolases"/>
    <property type="match status" value="1"/>
</dbReference>
<name>A0A4R5M341_9BURK</name>
<dbReference type="AlphaFoldDB" id="A0A4R5M341"/>
<gene>
    <name evidence="3" type="ORF">EYW47_28215</name>
</gene>
<dbReference type="Gene3D" id="3.40.50.1820">
    <property type="entry name" value="alpha/beta hydrolase"/>
    <property type="match status" value="1"/>
</dbReference>
<dbReference type="OrthoDB" id="9771666at2"/>
<dbReference type="Proteomes" id="UP000295722">
    <property type="component" value="Unassembled WGS sequence"/>
</dbReference>
<dbReference type="InterPro" id="IPR049492">
    <property type="entry name" value="BD-FAE-like_dom"/>
</dbReference>
<sequence>METRMPGPTLPERYSPAQCEANYNLRARHPNALELMAGWQRHAASARATLEHYADERFGESAHELIDVFPAARRDAPAVMFIHGGYWQAGDKHDVSFVAPLLVRSGICVAINNYALAPGASLDTMVAQTLNALHWLHRHAGRFGIDANRIYVMGHSAGGHLAAMMLTTHGAANGMAAPVRGAIALSGLFDLVPLVDTSINRALGLNEANAKRLSPARIARHSDAPIHMLVGEGETRGFHEQRTLLSSQWQGVHALPPVPRRHHYDILEIFREPGNAWLDSIVGIVRAATTPGSFL</sequence>
<evidence type="ECO:0000259" key="2">
    <source>
        <dbReference type="Pfam" id="PF20434"/>
    </source>
</evidence>
<feature type="domain" description="BD-FAE-like" evidence="2">
    <location>
        <begin position="72"/>
        <end position="170"/>
    </location>
</feature>
<dbReference type="PANTHER" id="PTHR48081:SF33">
    <property type="entry name" value="KYNURENINE FORMAMIDASE"/>
    <property type="match status" value="1"/>
</dbReference>
<reference evidence="3 4" key="1">
    <citation type="submission" date="2019-03" db="EMBL/GenBank/DDBJ databases">
        <title>Paraburkholderia sp. 4M-K11, isolated from subtropical forest soil.</title>
        <authorList>
            <person name="Gao Z.-H."/>
            <person name="Qiu L.-H."/>
        </authorList>
    </citation>
    <scope>NUCLEOTIDE SEQUENCE [LARGE SCALE GENOMIC DNA]</scope>
    <source>
        <strain evidence="3 4">4M-K11</strain>
    </source>
</reference>
<evidence type="ECO:0000313" key="4">
    <source>
        <dbReference type="Proteomes" id="UP000295722"/>
    </source>
</evidence>
<evidence type="ECO:0000256" key="1">
    <source>
        <dbReference type="ARBA" id="ARBA00022801"/>
    </source>
</evidence>
<comment type="caution">
    <text evidence="3">The sequence shown here is derived from an EMBL/GenBank/DDBJ whole genome shotgun (WGS) entry which is preliminary data.</text>
</comment>
<dbReference type="GO" id="GO:0016787">
    <property type="term" value="F:hydrolase activity"/>
    <property type="evidence" value="ECO:0007669"/>
    <property type="project" value="UniProtKB-KW"/>
</dbReference>